<dbReference type="EMBL" id="CAJVRM010000740">
    <property type="protein sequence ID" value="CAG8983801.1"/>
    <property type="molecule type" value="Genomic_DNA"/>
</dbReference>
<sequence>MDRKQNKPATFIEIPASQGTRCTTNVKTVIMSTKVTAQASNIARVHKSILEGTSLEGSATMPVLTVGNAIYTYTIEVEAYQEIGARGWVDFAKRLYGENAFCKELISDK</sequence>
<evidence type="ECO:0000313" key="1">
    <source>
        <dbReference type="EMBL" id="CAG8983801.1"/>
    </source>
</evidence>
<organism evidence="1 2">
    <name type="scientific">Hymenoscyphus albidus</name>
    <dbReference type="NCBI Taxonomy" id="595503"/>
    <lineage>
        <taxon>Eukaryota</taxon>
        <taxon>Fungi</taxon>
        <taxon>Dikarya</taxon>
        <taxon>Ascomycota</taxon>
        <taxon>Pezizomycotina</taxon>
        <taxon>Leotiomycetes</taxon>
        <taxon>Helotiales</taxon>
        <taxon>Helotiaceae</taxon>
        <taxon>Hymenoscyphus</taxon>
    </lineage>
</organism>
<dbReference type="Proteomes" id="UP000701801">
    <property type="component" value="Unassembled WGS sequence"/>
</dbReference>
<dbReference type="AlphaFoldDB" id="A0A9N9M421"/>
<proteinExistence type="predicted"/>
<reference evidence="1" key="1">
    <citation type="submission" date="2021-07" db="EMBL/GenBank/DDBJ databases">
        <authorList>
            <person name="Durling M."/>
        </authorList>
    </citation>
    <scope>NUCLEOTIDE SEQUENCE</scope>
</reference>
<comment type="caution">
    <text evidence="1">The sequence shown here is derived from an EMBL/GenBank/DDBJ whole genome shotgun (WGS) entry which is preliminary data.</text>
</comment>
<protein>
    <submittedName>
        <fullName evidence="1">Uncharacterized protein</fullName>
    </submittedName>
</protein>
<accession>A0A9N9M421</accession>
<dbReference type="OrthoDB" id="10467855at2759"/>
<name>A0A9N9M421_9HELO</name>
<keyword evidence="2" id="KW-1185">Reference proteome</keyword>
<gene>
    <name evidence="1" type="ORF">HYALB_00006767</name>
</gene>
<evidence type="ECO:0000313" key="2">
    <source>
        <dbReference type="Proteomes" id="UP000701801"/>
    </source>
</evidence>